<dbReference type="AlphaFoldDB" id="A0A7G9SQY5"/>
<dbReference type="Pfam" id="PF13783">
    <property type="entry name" value="DUF4177"/>
    <property type="match status" value="1"/>
</dbReference>
<evidence type="ECO:0000313" key="1">
    <source>
        <dbReference type="EMBL" id="QNN70260.1"/>
    </source>
</evidence>
<dbReference type="InterPro" id="IPR025234">
    <property type="entry name" value="YjzH-like"/>
</dbReference>
<proteinExistence type="predicted"/>
<evidence type="ECO:0000313" key="2">
    <source>
        <dbReference type="Proteomes" id="UP000515804"/>
    </source>
</evidence>
<protein>
    <submittedName>
        <fullName evidence="1">DUF4177 domain-containing protein</fullName>
    </submittedName>
</protein>
<keyword evidence="2" id="KW-1185">Reference proteome</keyword>
<name>A0A7G9SQY5_9GAMM</name>
<organism evidence="1 2">
    <name type="scientific">Thermomonas carbonis</name>
    <dbReference type="NCBI Taxonomy" id="1463158"/>
    <lineage>
        <taxon>Bacteria</taxon>
        <taxon>Pseudomonadati</taxon>
        <taxon>Pseudomonadota</taxon>
        <taxon>Gammaproteobacteria</taxon>
        <taxon>Lysobacterales</taxon>
        <taxon>Lysobacteraceae</taxon>
        <taxon>Thermomonas</taxon>
    </lineage>
</organism>
<gene>
    <name evidence="1" type="ORF">H9L16_01015</name>
</gene>
<dbReference type="KEGG" id="tcn:H9L16_01015"/>
<dbReference type="EMBL" id="CP060719">
    <property type="protein sequence ID" value="QNN70260.1"/>
    <property type="molecule type" value="Genomic_DNA"/>
</dbReference>
<dbReference type="RefSeq" id="WP_187552776.1">
    <property type="nucleotide sequence ID" value="NZ_BMZL01000001.1"/>
</dbReference>
<dbReference type="Proteomes" id="UP000515804">
    <property type="component" value="Chromosome"/>
</dbReference>
<reference evidence="1 2" key="1">
    <citation type="submission" date="2020-08" db="EMBL/GenBank/DDBJ databases">
        <title>Genome sequence of Thermomonas carbonis KCTC 42013T.</title>
        <authorList>
            <person name="Hyun D.-W."/>
            <person name="Bae J.-W."/>
        </authorList>
    </citation>
    <scope>NUCLEOTIDE SEQUENCE [LARGE SCALE GENOMIC DNA]</scope>
    <source>
        <strain evidence="1 2">KCTC 42013</strain>
    </source>
</reference>
<sequence>MSTRWNYKVVEITQWMGLKPKKIEELIAPLGQLGWELVSVTQVAASTVLYLKKPA</sequence>
<accession>A0A7G9SQY5</accession>